<dbReference type="EMBL" id="JACXAH010000005">
    <property type="protein sequence ID" value="MBD1371853.1"/>
    <property type="molecule type" value="Genomic_DNA"/>
</dbReference>
<evidence type="ECO:0000313" key="2">
    <source>
        <dbReference type="EMBL" id="MBD1371853.1"/>
    </source>
</evidence>
<accession>A0A926NEA4</accession>
<name>A0A926NEA4_9BACL</name>
<feature type="transmembrane region" description="Helical" evidence="1">
    <location>
        <begin position="174"/>
        <end position="195"/>
    </location>
</feature>
<evidence type="ECO:0000313" key="3">
    <source>
        <dbReference type="Proteomes" id="UP000661691"/>
    </source>
</evidence>
<sequence>MKRLTCKEVEMVIERFVDEELDVLEEMYVEDHCRTCSACQFILEAKLDRALSGFLDTNMSLQTPPLHLVDDIMVAVSKQPQTQDMPFFKTMLRFWQVGMALLTSFFLLLLYWDGIHLNDSQIWLQLQLRQMEVGYVSHVEVLKAVWLEIFELPSQVGNSFIQMKSFLTSYQGTLFYSSMIGLLCVLGLYLMNLGLHELRRRKLA</sequence>
<keyword evidence="1" id="KW-0472">Membrane</keyword>
<dbReference type="AlphaFoldDB" id="A0A926NEA4"/>
<proteinExistence type="predicted"/>
<gene>
    <name evidence="2" type="ORF">IC620_05705</name>
</gene>
<keyword evidence="1" id="KW-1133">Transmembrane helix</keyword>
<evidence type="ECO:0000256" key="1">
    <source>
        <dbReference type="SAM" id="Phobius"/>
    </source>
</evidence>
<evidence type="ECO:0008006" key="4">
    <source>
        <dbReference type="Google" id="ProtNLM"/>
    </source>
</evidence>
<keyword evidence="1" id="KW-0812">Transmembrane</keyword>
<dbReference type="Proteomes" id="UP000661691">
    <property type="component" value="Unassembled WGS sequence"/>
</dbReference>
<dbReference type="RefSeq" id="WP_191138485.1">
    <property type="nucleotide sequence ID" value="NZ_JACXAG020000001.1"/>
</dbReference>
<feature type="transmembrane region" description="Helical" evidence="1">
    <location>
        <begin position="94"/>
        <end position="112"/>
    </location>
</feature>
<protein>
    <recommendedName>
        <fullName evidence="4">Zinc-finger domain-containing protein</fullName>
    </recommendedName>
</protein>
<organism evidence="2 3">
    <name type="scientific">Polycladospora coralii</name>
    <dbReference type="NCBI Taxonomy" id="2771432"/>
    <lineage>
        <taxon>Bacteria</taxon>
        <taxon>Bacillati</taxon>
        <taxon>Bacillota</taxon>
        <taxon>Bacilli</taxon>
        <taxon>Bacillales</taxon>
        <taxon>Thermoactinomycetaceae</taxon>
        <taxon>Polycladospora</taxon>
    </lineage>
</organism>
<keyword evidence="3" id="KW-1185">Reference proteome</keyword>
<comment type="caution">
    <text evidence="2">The sequence shown here is derived from an EMBL/GenBank/DDBJ whole genome shotgun (WGS) entry which is preliminary data.</text>
</comment>
<reference evidence="2" key="1">
    <citation type="submission" date="2020-09" db="EMBL/GenBank/DDBJ databases">
        <title>A novel bacterium of genus Hazenella, isolated from South China Sea.</title>
        <authorList>
            <person name="Huang H."/>
            <person name="Mo K."/>
            <person name="Hu Y."/>
        </authorList>
    </citation>
    <scope>NUCLEOTIDE SEQUENCE</scope>
    <source>
        <strain evidence="2">IB182357</strain>
    </source>
</reference>